<keyword evidence="6" id="KW-0862">Zinc</keyword>
<evidence type="ECO:0000259" key="12">
    <source>
        <dbReference type="PROSITE" id="PS51805"/>
    </source>
</evidence>
<dbReference type="PANTHER" id="PTHR13793">
    <property type="entry name" value="PHD FINGER PROTEINS"/>
    <property type="match status" value="1"/>
</dbReference>
<keyword evidence="4" id="KW-0677">Repeat</keyword>
<evidence type="ECO:0000256" key="5">
    <source>
        <dbReference type="ARBA" id="ARBA00022771"/>
    </source>
</evidence>
<dbReference type="InterPro" id="IPR050701">
    <property type="entry name" value="Histone_Mod_Regulator"/>
</dbReference>
<dbReference type="GO" id="GO:0005634">
    <property type="term" value="C:nucleus"/>
    <property type="evidence" value="ECO:0007669"/>
    <property type="project" value="UniProtKB-SubCell"/>
</dbReference>
<feature type="domain" description="PHD-type" evidence="11">
    <location>
        <begin position="83"/>
        <end position="135"/>
    </location>
</feature>
<evidence type="ECO:0000256" key="6">
    <source>
        <dbReference type="ARBA" id="ARBA00022833"/>
    </source>
</evidence>
<feature type="region of interest" description="Disordered" evidence="10">
    <location>
        <begin position="269"/>
        <end position="341"/>
    </location>
</feature>
<dbReference type="InterPro" id="IPR013083">
    <property type="entry name" value="Znf_RING/FYVE/PHD"/>
</dbReference>
<keyword evidence="7" id="KW-0539">Nucleus</keyword>
<feature type="domain" description="PHD-type" evidence="11">
    <location>
        <begin position="195"/>
        <end position="258"/>
    </location>
</feature>
<dbReference type="SUPFAM" id="SSF57903">
    <property type="entry name" value="FYVE/PHD zinc finger"/>
    <property type="match status" value="1"/>
</dbReference>
<keyword evidence="9" id="KW-0175">Coiled coil</keyword>
<keyword evidence="5 8" id="KW-0863">Zinc-finger</keyword>
<dbReference type="InterPro" id="IPR011011">
    <property type="entry name" value="Znf_FYVE_PHD"/>
</dbReference>
<dbReference type="AlphaFoldDB" id="A0A7R9PWC4"/>
<dbReference type="CDD" id="cd15574">
    <property type="entry name" value="PHD_AF10_AF17"/>
    <property type="match status" value="1"/>
</dbReference>
<keyword evidence="2" id="KW-0597">Phosphoprotein</keyword>
<evidence type="ECO:0000259" key="11">
    <source>
        <dbReference type="PROSITE" id="PS50016"/>
    </source>
</evidence>
<feature type="domain" description="PHD-type" evidence="12">
    <location>
        <begin position="140"/>
        <end position="259"/>
    </location>
</feature>
<dbReference type="EMBL" id="OC855845">
    <property type="protein sequence ID" value="CAD7622753.1"/>
    <property type="molecule type" value="Genomic_DNA"/>
</dbReference>
<feature type="coiled-coil region" evidence="9">
    <location>
        <begin position="595"/>
        <end position="629"/>
    </location>
</feature>
<dbReference type="GO" id="GO:0042393">
    <property type="term" value="F:histone binding"/>
    <property type="evidence" value="ECO:0007669"/>
    <property type="project" value="UniProtKB-ARBA"/>
</dbReference>
<feature type="compositionally biased region" description="Polar residues" evidence="10">
    <location>
        <begin position="677"/>
        <end position="688"/>
    </location>
</feature>
<dbReference type="GO" id="GO:0008270">
    <property type="term" value="F:zinc ion binding"/>
    <property type="evidence" value="ECO:0007669"/>
    <property type="project" value="UniProtKB-KW"/>
</dbReference>
<evidence type="ECO:0000256" key="9">
    <source>
        <dbReference type="SAM" id="Coils"/>
    </source>
</evidence>
<proteinExistence type="predicted"/>
<feature type="region of interest" description="Disordered" evidence="10">
    <location>
        <begin position="357"/>
        <end position="417"/>
    </location>
</feature>
<evidence type="ECO:0000256" key="1">
    <source>
        <dbReference type="ARBA" id="ARBA00004123"/>
    </source>
</evidence>
<dbReference type="SMART" id="SM00249">
    <property type="entry name" value="PHD"/>
    <property type="match status" value="2"/>
</dbReference>
<dbReference type="Gene3D" id="3.30.40.10">
    <property type="entry name" value="Zinc/RING finger domain, C3HC4 (zinc finger)"/>
    <property type="match status" value="2"/>
</dbReference>
<dbReference type="InterPro" id="IPR049781">
    <property type="entry name" value="AF10/AF17_PHD"/>
</dbReference>
<evidence type="ECO:0000256" key="8">
    <source>
        <dbReference type="PROSITE-ProRule" id="PRU00146"/>
    </source>
</evidence>
<keyword evidence="14" id="KW-1185">Reference proteome</keyword>
<evidence type="ECO:0000313" key="14">
    <source>
        <dbReference type="Proteomes" id="UP000759131"/>
    </source>
</evidence>
<dbReference type="PROSITE" id="PS50016">
    <property type="entry name" value="ZF_PHD_2"/>
    <property type="match status" value="2"/>
</dbReference>
<dbReference type="InterPro" id="IPR019786">
    <property type="entry name" value="Zinc_finger_PHD-type_CS"/>
</dbReference>
<evidence type="ECO:0000313" key="13">
    <source>
        <dbReference type="EMBL" id="CAD7622753.1"/>
    </source>
</evidence>
<gene>
    <name evidence="13" type="ORF">OSB1V03_LOCUS3216</name>
</gene>
<feature type="compositionally biased region" description="Low complexity" evidence="10">
    <location>
        <begin position="658"/>
        <end position="676"/>
    </location>
</feature>
<feature type="compositionally biased region" description="Polar residues" evidence="10">
    <location>
        <begin position="368"/>
        <end position="382"/>
    </location>
</feature>
<dbReference type="Proteomes" id="UP000759131">
    <property type="component" value="Unassembled WGS sequence"/>
</dbReference>
<dbReference type="CDD" id="cd15672">
    <property type="entry name" value="ePHD_AF10_like"/>
    <property type="match status" value="1"/>
</dbReference>
<dbReference type="CDD" id="cd20901">
    <property type="entry name" value="CC_AF10"/>
    <property type="match status" value="1"/>
</dbReference>
<evidence type="ECO:0008006" key="15">
    <source>
        <dbReference type="Google" id="ProtNLM"/>
    </source>
</evidence>
<feature type="region of interest" description="Disordered" evidence="10">
    <location>
        <begin position="657"/>
        <end position="712"/>
    </location>
</feature>
<dbReference type="EMBL" id="CAJPIZ010001270">
    <property type="protein sequence ID" value="CAG2103183.1"/>
    <property type="molecule type" value="Genomic_DNA"/>
</dbReference>
<dbReference type="InterPro" id="IPR001965">
    <property type="entry name" value="Znf_PHD"/>
</dbReference>
<feature type="compositionally biased region" description="Low complexity" evidence="10">
    <location>
        <begin position="321"/>
        <end position="341"/>
    </location>
</feature>
<dbReference type="Pfam" id="PF13831">
    <property type="entry name" value="PHD_2"/>
    <property type="match status" value="1"/>
</dbReference>
<sequence length="780" mass="84999">MAVNTNGFGSGVDGGLADDIVKQGFLWVKRPPRSYWNRIKTLSANRVNGVIDNVFAHHHLIDAQHPYTSPPLDPITTNGSNMVGGCCVCSDERGFYENPLVYCDGQGCNVAVHQACYGIVSVPTGPWFCRKCESQERQARVKCELCPSKDGALKRTDNGNWAHVVCALYIPEVRFGNNNTMEPIILQLVPPERYSRTCSLCEEQGKEVKAKTGACMQCNKQGCKHYFHVTCAQAAGLLCEEAGNNMDNVKYCGYCSHHYQKLKKEGNIKPIPAFKPIPNDNTTSESSPEKLSPQRSQQMSQNAAMAEMKHEMKHPKKKTIKTASISSNASMASPSSIHSNSNHGLIHSFKFDSKTKNDTTGEDVISSVKASNSPPNVDSSVDTIIKKKKKSIASSSPPTGPPLSPIIPSNSLNSETKPQNTSLFASIFSSSLNSSNISLNAEKLPIKTKSAAKDYSDSKPIVNLKKIRRKKNEINASDLTNGVLNVVKPVCVRPDTDHNYHRSIPVNHPNMTPLQNGYTNSGDKTNSTTLFNSSQSSFNGFSSNILPNERTSASKAVKTAEQNDYEMPQTLEQLLERQWAQGSQFIIDQAQHFDIASLLSCLHQLRSENNRLEERVRDLISRRDHLMAVNARLTAPANNVFPINGALSSFNANNMAMSGQSSSPVSAHSAFSAASSPRTHTNSPSDMQSKGVRVSSPAAQGMTPSTARNHSLPSFHANADAIGFANHLYSTMSQNYAPNCVATTSNPSGHTSPTSQPYYGLSSHTQNSGCIRKTNGSDKR</sequence>
<feature type="region of interest" description="Disordered" evidence="10">
    <location>
        <begin position="745"/>
        <end position="780"/>
    </location>
</feature>
<feature type="compositionally biased region" description="Polar residues" evidence="10">
    <location>
        <begin position="702"/>
        <end position="712"/>
    </location>
</feature>
<dbReference type="PANTHER" id="PTHR13793:SF164">
    <property type="entry name" value="ALHAMBRA, ISOFORM P"/>
    <property type="match status" value="1"/>
</dbReference>
<dbReference type="PROSITE" id="PS51805">
    <property type="entry name" value="EPHD"/>
    <property type="match status" value="1"/>
</dbReference>
<comment type="subcellular location">
    <subcellularLocation>
        <location evidence="1">Nucleus</location>
    </subcellularLocation>
</comment>
<evidence type="ECO:0000256" key="2">
    <source>
        <dbReference type="ARBA" id="ARBA00022553"/>
    </source>
</evidence>
<dbReference type="InterPro" id="IPR049773">
    <property type="entry name" value="AF10-like_CC"/>
</dbReference>
<dbReference type="GO" id="GO:0031491">
    <property type="term" value="F:nucleosome binding"/>
    <property type="evidence" value="ECO:0007669"/>
    <property type="project" value="TreeGrafter"/>
</dbReference>
<dbReference type="Pfam" id="PF13832">
    <property type="entry name" value="zf-HC5HC2H_2"/>
    <property type="match status" value="1"/>
</dbReference>
<dbReference type="GO" id="GO:0006357">
    <property type="term" value="P:regulation of transcription by RNA polymerase II"/>
    <property type="evidence" value="ECO:0007669"/>
    <property type="project" value="TreeGrafter"/>
</dbReference>
<dbReference type="InterPro" id="IPR034732">
    <property type="entry name" value="EPHD"/>
</dbReference>
<dbReference type="FunFam" id="3.30.40.10:FF:000053">
    <property type="entry name" value="protein AF-10 isoform X2"/>
    <property type="match status" value="1"/>
</dbReference>
<feature type="compositionally biased region" description="Polar residues" evidence="10">
    <location>
        <begin position="745"/>
        <end position="769"/>
    </location>
</feature>
<evidence type="ECO:0000256" key="3">
    <source>
        <dbReference type="ARBA" id="ARBA00022723"/>
    </source>
</evidence>
<feature type="compositionally biased region" description="Polar residues" evidence="10">
    <location>
        <begin position="293"/>
        <end position="303"/>
    </location>
</feature>
<reference evidence="13" key="1">
    <citation type="submission" date="2020-11" db="EMBL/GenBank/DDBJ databases">
        <authorList>
            <person name="Tran Van P."/>
        </authorList>
    </citation>
    <scope>NUCLEOTIDE SEQUENCE</scope>
</reference>
<dbReference type="PROSITE" id="PS01359">
    <property type="entry name" value="ZF_PHD_1"/>
    <property type="match status" value="1"/>
</dbReference>
<dbReference type="OrthoDB" id="20839at2759"/>
<feature type="compositionally biased region" description="Basic residues" evidence="10">
    <location>
        <begin position="311"/>
        <end position="320"/>
    </location>
</feature>
<name>A0A7R9PWC4_9ACAR</name>
<organism evidence="13">
    <name type="scientific">Medioppia subpectinata</name>
    <dbReference type="NCBI Taxonomy" id="1979941"/>
    <lineage>
        <taxon>Eukaryota</taxon>
        <taxon>Metazoa</taxon>
        <taxon>Ecdysozoa</taxon>
        <taxon>Arthropoda</taxon>
        <taxon>Chelicerata</taxon>
        <taxon>Arachnida</taxon>
        <taxon>Acari</taxon>
        <taxon>Acariformes</taxon>
        <taxon>Sarcoptiformes</taxon>
        <taxon>Oribatida</taxon>
        <taxon>Brachypylina</taxon>
        <taxon>Oppioidea</taxon>
        <taxon>Oppiidae</taxon>
        <taxon>Medioppia</taxon>
    </lineage>
</organism>
<keyword evidence="3" id="KW-0479">Metal-binding</keyword>
<protein>
    <recommendedName>
        <fullName evidence="15">Protein AF-10</fullName>
    </recommendedName>
</protein>
<evidence type="ECO:0000256" key="4">
    <source>
        <dbReference type="ARBA" id="ARBA00022737"/>
    </source>
</evidence>
<evidence type="ECO:0000256" key="10">
    <source>
        <dbReference type="SAM" id="MobiDB-lite"/>
    </source>
</evidence>
<dbReference type="FunFam" id="3.30.40.10:FF:000042">
    <property type="entry name" value="protein AF-10 isoform X1"/>
    <property type="match status" value="1"/>
</dbReference>
<accession>A0A7R9PWC4</accession>
<evidence type="ECO:0000256" key="7">
    <source>
        <dbReference type="ARBA" id="ARBA00023242"/>
    </source>
</evidence>
<dbReference type="InterPro" id="IPR019787">
    <property type="entry name" value="Znf_PHD-finger"/>
</dbReference>